<dbReference type="RefSeq" id="WP_157927399.1">
    <property type="nucleotide sequence ID" value="NZ_LT841358.1"/>
</dbReference>
<evidence type="ECO:0000313" key="2">
    <source>
        <dbReference type="Proteomes" id="UP000230607"/>
    </source>
</evidence>
<dbReference type="EMBL" id="LT841358">
    <property type="protein sequence ID" value="SMH71427.1"/>
    <property type="molecule type" value="Genomic_DNA"/>
</dbReference>
<accession>A0A2H1FF75</accession>
<evidence type="ECO:0000313" key="1">
    <source>
        <dbReference type="EMBL" id="SMH71427.1"/>
    </source>
</evidence>
<name>A0A2H1FF75_9ARCH</name>
<keyword evidence="2" id="KW-1185">Reference proteome</keyword>
<reference evidence="2" key="1">
    <citation type="submission" date="2017-03" db="EMBL/GenBank/DDBJ databases">
        <authorList>
            <person name="Herbold C."/>
        </authorList>
    </citation>
    <scope>NUCLEOTIDE SEQUENCE [LARGE SCALE GENOMIC DNA]</scope>
</reference>
<proteinExistence type="predicted"/>
<protein>
    <submittedName>
        <fullName evidence="1">Uncharacterized protein</fullName>
    </submittedName>
</protein>
<dbReference type="OrthoDB" id="385661at2157"/>
<organism evidence="1 2">
    <name type="scientific">Candidatus Nitrosotalea okcheonensis</name>
    <dbReference type="NCBI Taxonomy" id="1903276"/>
    <lineage>
        <taxon>Archaea</taxon>
        <taxon>Nitrososphaerota</taxon>
        <taxon>Nitrososphaeria</taxon>
        <taxon>Nitrosotaleales</taxon>
        <taxon>Nitrosotaleaceae</taxon>
        <taxon>Nitrosotalea</taxon>
    </lineage>
</organism>
<gene>
    <name evidence="1" type="ORF">NCS_11234</name>
</gene>
<sequence>MKPIIIFSIAIIGLLSFSLIDNASANEGAFRAAAEKAWKEIQAHDALPITPIPNGTNYSINATSGNETNNLGSPQIIMSK</sequence>
<dbReference type="AlphaFoldDB" id="A0A2H1FF75"/>
<dbReference type="Proteomes" id="UP000230607">
    <property type="component" value="Chromosome 1"/>
</dbReference>